<dbReference type="PRINTS" id="PR00926">
    <property type="entry name" value="MITOCARRIER"/>
</dbReference>
<reference evidence="8 9" key="1">
    <citation type="journal article" date="2008" name="Nature">
        <title>The Phaeodactylum genome reveals the evolutionary history of diatom genomes.</title>
        <authorList>
            <person name="Bowler C."/>
            <person name="Allen A.E."/>
            <person name="Badger J.H."/>
            <person name="Grimwood J."/>
            <person name="Jabbari K."/>
            <person name="Kuo A."/>
            <person name="Maheswari U."/>
            <person name="Martens C."/>
            <person name="Maumus F."/>
            <person name="Otillar R.P."/>
            <person name="Rayko E."/>
            <person name="Salamov A."/>
            <person name="Vandepoele K."/>
            <person name="Beszteri B."/>
            <person name="Gruber A."/>
            <person name="Heijde M."/>
            <person name="Katinka M."/>
            <person name="Mock T."/>
            <person name="Valentin K."/>
            <person name="Verret F."/>
            <person name="Berges J.A."/>
            <person name="Brownlee C."/>
            <person name="Cadoret J.P."/>
            <person name="Chiovitti A."/>
            <person name="Choi C.J."/>
            <person name="Coesel S."/>
            <person name="De Martino A."/>
            <person name="Detter J.C."/>
            <person name="Durkin C."/>
            <person name="Falciatore A."/>
            <person name="Fournet J."/>
            <person name="Haruta M."/>
            <person name="Huysman M.J."/>
            <person name="Jenkins B.D."/>
            <person name="Jiroutova K."/>
            <person name="Jorgensen R.E."/>
            <person name="Joubert Y."/>
            <person name="Kaplan A."/>
            <person name="Kroger N."/>
            <person name="Kroth P.G."/>
            <person name="La Roche J."/>
            <person name="Lindquist E."/>
            <person name="Lommer M."/>
            <person name="Martin-Jezequel V."/>
            <person name="Lopez P.J."/>
            <person name="Lucas S."/>
            <person name="Mangogna M."/>
            <person name="McGinnis K."/>
            <person name="Medlin L.K."/>
            <person name="Montsant A."/>
            <person name="Oudot-Le Secq M.P."/>
            <person name="Napoli C."/>
            <person name="Obornik M."/>
            <person name="Parker M.S."/>
            <person name="Petit J.L."/>
            <person name="Porcel B.M."/>
            <person name="Poulsen N."/>
            <person name="Robison M."/>
            <person name="Rychlewski L."/>
            <person name="Rynearson T.A."/>
            <person name="Schmutz J."/>
            <person name="Shapiro H."/>
            <person name="Siaut M."/>
            <person name="Stanley M."/>
            <person name="Sussman M.R."/>
            <person name="Taylor A.R."/>
            <person name="Vardi A."/>
            <person name="von Dassow P."/>
            <person name="Vyverman W."/>
            <person name="Willis A."/>
            <person name="Wyrwicz L.S."/>
            <person name="Rokhsar D.S."/>
            <person name="Weissenbach J."/>
            <person name="Armbrust E.V."/>
            <person name="Green B.R."/>
            <person name="Van de Peer Y."/>
            <person name="Grigoriev I.V."/>
        </authorList>
    </citation>
    <scope>NUCLEOTIDE SEQUENCE [LARGE SCALE GENOMIC DNA]</scope>
    <source>
        <strain evidence="8 9">CCAP 1055/1</strain>
    </source>
</reference>
<dbReference type="Proteomes" id="UP000000759">
    <property type="component" value="Chromosome 25"/>
</dbReference>
<feature type="repeat" description="Solcar" evidence="6">
    <location>
        <begin position="1"/>
        <end position="80"/>
    </location>
</feature>
<dbReference type="InterPro" id="IPR023395">
    <property type="entry name" value="MCP_dom_sf"/>
</dbReference>
<dbReference type="KEGG" id="pti:PHATRDRAFT_16286"/>
<evidence type="ECO:0000256" key="6">
    <source>
        <dbReference type="PROSITE-ProRule" id="PRU00282"/>
    </source>
</evidence>
<evidence type="ECO:0000313" key="8">
    <source>
        <dbReference type="EMBL" id="EEC43771.1"/>
    </source>
</evidence>
<feature type="repeat" description="Solcar" evidence="6">
    <location>
        <begin position="93"/>
        <end position="182"/>
    </location>
</feature>
<dbReference type="Pfam" id="PF00153">
    <property type="entry name" value="Mito_carr"/>
    <property type="match status" value="3"/>
</dbReference>
<dbReference type="PROSITE" id="PS50920">
    <property type="entry name" value="SOLCAR"/>
    <property type="match status" value="3"/>
</dbReference>
<proteinExistence type="inferred from homology"/>
<evidence type="ECO:0000256" key="2">
    <source>
        <dbReference type="ARBA" id="ARBA00022448"/>
    </source>
</evidence>
<dbReference type="HOGENOM" id="CLU_015166_10_3_1"/>
<dbReference type="PaxDb" id="2850-Phatr16286"/>
<dbReference type="PANTHER" id="PTHR24089">
    <property type="entry name" value="SOLUTE CARRIER FAMILY 25"/>
    <property type="match status" value="1"/>
</dbReference>
<keyword evidence="9" id="KW-1185">Reference proteome</keyword>
<dbReference type="eggNOG" id="KOG0752">
    <property type="taxonomic scope" value="Eukaryota"/>
</dbReference>
<comment type="subcellular location">
    <subcellularLocation>
        <location evidence="1">Membrane</location>
        <topology evidence="1">Multi-pass membrane protein</topology>
    </subcellularLocation>
</comment>
<reference evidence="9" key="2">
    <citation type="submission" date="2008-08" db="EMBL/GenBank/DDBJ databases">
        <authorList>
            <consortium name="Diatom Consortium"/>
            <person name="Grigoriev I."/>
            <person name="Grimwood J."/>
            <person name="Kuo A."/>
            <person name="Otillar R.P."/>
            <person name="Salamov A."/>
            <person name="Detter J.C."/>
            <person name="Lindquist E."/>
            <person name="Shapiro H."/>
            <person name="Lucas S."/>
            <person name="Glavina del Rio T."/>
            <person name="Pitluck S."/>
            <person name="Rokhsar D."/>
            <person name="Bowler C."/>
        </authorList>
    </citation>
    <scope>GENOME REANNOTATION</scope>
    <source>
        <strain evidence="9">CCAP 1055/1</strain>
    </source>
</reference>
<dbReference type="GO" id="GO:0016020">
    <property type="term" value="C:membrane"/>
    <property type="evidence" value="ECO:0007669"/>
    <property type="project" value="UniProtKB-SubCell"/>
</dbReference>
<dbReference type="OrthoDB" id="270584at2759"/>
<dbReference type="InterPro" id="IPR002067">
    <property type="entry name" value="MCP"/>
</dbReference>
<organism evidence="8 9">
    <name type="scientific">Phaeodactylum tricornutum (strain CCAP 1055/1)</name>
    <dbReference type="NCBI Taxonomy" id="556484"/>
    <lineage>
        <taxon>Eukaryota</taxon>
        <taxon>Sar</taxon>
        <taxon>Stramenopiles</taxon>
        <taxon>Ochrophyta</taxon>
        <taxon>Bacillariophyta</taxon>
        <taxon>Bacillariophyceae</taxon>
        <taxon>Bacillariophycidae</taxon>
        <taxon>Naviculales</taxon>
        <taxon>Phaeodactylaceae</taxon>
        <taxon>Phaeodactylum</taxon>
    </lineage>
</organism>
<keyword evidence="3 6" id="KW-0812">Transmembrane</keyword>
<evidence type="ECO:0008006" key="10">
    <source>
        <dbReference type="Google" id="ProtNLM"/>
    </source>
</evidence>
<dbReference type="AlphaFoldDB" id="B7GCH3"/>
<dbReference type="EMBL" id="CM000627">
    <property type="protein sequence ID" value="EEC43771.1"/>
    <property type="molecule type" value="Genomic_DNA"/>
</dbReference>
<dbReference type="SUPFAM" id="SSF103506">
    <property type="entry name" value="Mitochondrial carrier"/>
    <property type="match status" value="1"/>
</dbReference>
<protein>
    <recommendedName>
        <fullName evidence="10">Mitochondrial carrier protein</fullName>
    </recommendedName>
</protein>
<dbReference type="GeneID" id="7198558"/>
<gene>
    <name evidence="8" type="ORF">PHATRDRAFT_16286</name>
</gene>
<accession>B7GCH3</accession>
<evidence type="ECO:0000256" key="4">
    <source>
        <dbReference type="ARBA" id="ARBA00022737"/>
    </source>
</evidence>
<comment type="similarity">
    <text evidence="7">Belongs to the mitochondrial carrier (TC 2.A.29) family.</text>
</comment>
<keyword evidence="4" id="KW-0677">Repeat</keyword>
<keyword evidence="2 7" id="KW-0813">Transport</keyword>
<dbReference type="Gene3D" id="1.50.40.10">
    <property type="entry name" value="Mitochondrial carrier domain"/>
    <property type="match status" value="1"/>
</dbReference>
<dbReference type="STRING" id="556484.B7GCH3"/>
<dbReference type="GO" id="GO:0055085">
    <property type="term" value="P:transmembrane transport"/>
    <property type="evidence" value="ECO:0007669"/>
    <property type="project" value="InterPro"/>
</dbReference>
<evidence type="ECO:0000256" key="1">
    <source>
        <dbReference type="ARBA" id="ARBA00004141"/>
    </source>
</evidence>
<feature type="repeat" description="Solcar" evidence="6">
    <location>
        <begin position="194"/>
        <end position="279"/>
    </location>
</feature>
<dbReference type="RefSeq" id="XP_002184712.1">
    <property type="nucleotide sequence ID" value="XM_002184676.1"/>
</dbReference>
<evidence type="ECO:0000256" key="7">
    <source>
        <dbReference type="RuleBase" id="RU000488"/>
    </source>
</evidence>
<evidence type="ECO:0000256" key="5">
    <source>
        <dbReference type="ARBA" id="ARBA00023136"/>
    </source>
</evidence>
<name>B7GCH3_PHATC</name>
<dbReference type="InterPro" id="IPR018108">
    <property type="entry name" value="MCP_transmembrane"/>
</dbReference>
<keyword evidence="5 6" id="KW-0472">Membrane</keyword>
<evidence type="ECO:0000313" key="9">
    <source>
        <dbReference type="Proteomes" id="UP000000759"/>
    </source>
</evidence>
<sequence length="284" mass="30798">MICGGLAGMIAKTATNPLERIKMLSQTGEHSGSNTVVGLYRDILRNEGVVGLWAGNGANLLRVFPAKAIVFSSNDIYKKTLRTTSQTPSDQALSTPLSFLAGGLSGMTASALTYPLDFARGRISGKLGAAGKKAYGGILETVRLTVKDEGFLALYKGVTPTLMGAMPYEGIKFGTVGVLESIFPHEGDTPQPLKKMLYGGLGGIMAGLITYPNDTIRRLLQLQGSRGTSVQYAGYWDCVRQTYQKEGIRRFYRGLTINLIRMAPNAAVQFGSYEFLKQWSAKWF</sequence>
<dbReference type="InParanoid" id="B7GCH3"/>
<evidence type="ECO:0000256" key="3">
    <source>
        <dbReference type="ARBA" id="ARBA00022692"/>
    </source>
</evidence>